<feature type="transmembrane region" description="Helical" evidence="1">
    <location>
        <begin position="179"/>
        <end position="209"/>
    </location>
</feature>
<keyword evidence="1" id="KW-0472">Membrane</keyword>
<feature type="transmembrane region" description="Helical" evidence="1">
    <location>
        <begin position="75"/>
        <end position="97"/>
    </location>
</feature>
<feature type="transmembrane region" description="Helical" evidence="1">
    <location>
        <begin position="103"/>
        <end position="123"/>
    </location>
</feature>
<name>A0ABT3RDW9_9BACT</name>
<keyword evidence="3" id="KW-1185">Reference proteome</keyword>
<evidence type="ECO:0000313" key="3">
    <source>
        <dbReference type="Proteomes" id="UP001207228"/>
    </source>
</evidence>
<proteinExistence type="predicted"/>
<keyword evidence="1" id="KW-0812">Transmembrane</keyword>
<feature type="transmembrane region" description="Helical" evidence="1">
    <location>
        <begin position="37"/>
        <end position="54"/>
    </location>
</feature>
<keyword evidence="1" id="KW-1133">Transmembrane helix</keyword>
<gene>
    <name evidence="2" type="ORF">OO017_08370</name>
</gene>
<evidence type="ECO:0000313" key="2">
    <source>
        <dbReference type="EMBL" id="MCX2739955.1"/>
    </source>
</evidence>
<protein>
    <recommendedName>
        <fullName evidence="4">EpsG family protein</fullName>
    </recommendedName>
</protein>
<feature type="transmembrane region" description="Helical" evidence="1">
    <location>
        <begin position="362"/>
        <end position="377"/>
    </location>
</feature>
<accession>A0ABT3RDW9</accession>
<feature type="transmembrane region" description="Helical" evidence="1">
    <location>
        <begin position="150"/>
        <end position="173"/>
    </location>
</feature>
<evidence type="ECO:0008006" key="4">
    <source>
        <dbReference type="Google" id="ProtNLM"/>
    </source>
</evidence>
<comment type="caution">
    <text evidence="2">The sequence shown here is derived from an EMBL/GenBank/DDBJ whole genome shotgun (WGS) entry which is preliminary data.</text>
</comment>
<dbReference type="Proteomes" id="UP001207228">
    <property type="component" value="Unassembled WGS sequence"/>
</dbReference>
<feature type="transmembrane region" description="Helical" evidence="1">
    <location>
        <begin position="298"/>
        <end position="317"/>
    </location>
</feature>
<dbReference type="RefSeq" id="WP_266052023.1">
    <property type="nucleotide sequence ID" value="NZ_JAPFQO010000005.1"/>
</dbReference>
<feature type="transmembrane region" description="Helical" evidence="1">
    <location>
        <begin position="337"/>
        <end position="356"/>
    </location>
</feature>
<feature type="transmembrane region" description="Helical" evidence="1">
    <location>
        <begin position="221"/>
        <end position="244"/>
    </location>
</feature>
<evidence type="ECO:0000256" key="1">
    <source>
        <dbReference type="SAM" id="Phobius"/>
    </source>
</evidence>
<reference evidence="2 3" key="1">
    <citation type="submission" date="2022-11" db="EMBL/GenBank/DDBJ databases">
        <title>The characterization of three novel Bacteroidetes species and genomic analysis of their roles in tidal elemental geochemical cycles.</title>
        <authorList>
            <person name="Ma K.-J."/>
        </authorList>
    </citation>
    <scope>NUCLEOTIDE SEQUENCE [LARGE SCALE GENOMIC DNA]</scope>
    <source>
        <strain evidence="2 3">M82</strain>
    </source>
</reference>
<organism evidence="2 3">
    <name type="scientific">Pontibacter anaerobius</name>
    <dbReference type="NCBI Taxonomy" id="2993940"/>
    <lineage>
        <taxon>Bacteria</taxon>
        <taxon>Pseudomonadati</taxon>
        <taxon>Bacteroidota</taxon>
        <taxon>Cytophagia</taxon>
        <taxon>Cytophagales</taxon>
        <taxon>Hymenobacteraceae</taxon>
        <taxon>Pontibacter</taxon>
    </lineage>
</organism>
<dbReference type="EMBL" id="JAPFQO010000005">
    <property type="protein sequence ID" value="MCX2739955.1"/>
    <property type="molecule type" value="Genomic_DNA"/>
</dbReference>
<sequence length="403" mass="46240">MLGAVLLILLLYAVNQPIIGTFKKKFPFLKVELLNNLYWWHVLFAIIYYLYATFNSSDSKAYYSRINSESLYSSWLSIYQTGTRFIDFVAYPVVNILGFSYEMAMVLFAWFGYLGFLYFYIFFKENVRLELKYKGYDLIMLLLFLPNMHFWTASLGKGSLVFLGIAMFTYALAAPQKRLLTILVGALIVYHIRPHMFLFIGVGAIAGYVTGSEKVPAYQKFLIYIVFAGGLAIMYNKILAFANINEEDVLGSFEDFSQLQAGRLASAGSGVDINNYPLPLKLFTFWFRPLFFDAPGALGLYISVENLFYLLLAWKLVDKDFIPFVKKSSSLVKMSMVTFVSSSIALSMVMSNLGIVIRQKSMVMYFFFFLILAFMEYKQRKKMGTTEEGETVAIMPRKRLRLV</sequence>